<comment type="caution">
    <text evidence="2">The sequence shown here is derived from an EMBL/GenBank/DDBJ whole genome shotgun (WGS) entry which is preliminary data.</text>
</comment>
<reference evidence="2 3" key="1">
    <citation type="submission" date="2021-02" db="EMBL/GenBank/DDBJ databases">
        <title>Bacillus sp. RD4P76, an endophyte from a halophyte.</title>
        <authorList>
            <person name="Sun J.-Q."/>
        </authorList>
    </citation>
    <scope>NUCLEOTIDE SEQUENCE [LARGE SCALE GENOMIC DNA]</scope>
    <source>
        <strain evidence="2 3">RD4P76</strain>
    </source>
</reference>
<keyword evidence="3" id="KW-1185">Reference proteome</keyword>
<evidence type="ECO:0000256" key="1">
    <source>
        <dbReference type="SAM" id="Phobius"/>
    </source>
</evidence>
<organism evidence="2 3">
    <name type="scientific">Bacillus suaedaesalsae</name>
    <dbReference type="NCBI Taxonomy" id="2810349"/>
    <lineage>
        <taxon>Bacteria</taxon>
        <taxon>Bacillati</taxon>
        <taxon>Bacillota</taxon>
        <taxon>Bacilli</taxon>
        <taxon>Bacillales</taxon>
        <taxon>Bacillaceae</taxon>
        <taxon>Bacillus</taxon>
    </lineage>
</organism>
<gene>
    <name evidence="2" type="ORF">JR050_09240</name>
</gene>
<feature type="transmembrane region" description="Helical" evidence="1">
    <location>
        <begin position="44"/>
        <end position="65"/>
    </location>
</feature>
<accession>A0ABS2DIM2</accession>
<keyword evidence="1" id="KW-0812">Transmembrane</keyword>
<keyword evidence="1" id="KW-1133">Transmembrane helix</keyword>
<keyword evidence="1" id="KW-0472">Membrane</keyword>
<evidence type="ECO:0000313" key="3">
    <source>
        <dbReference type="Proteomes" id="UP001518925"/>
    </source>
</evidence>
<dbReference type="RefSeq" id="WP_204203212.1">
    <property type="nucleotide sequence ID" value="NZ_JAFELM010000028.1"/>
</dbReference>
<proteinExistence type="predicted"/>
<name>A0ABS2DIM2_9BACI</name>
<evidence type="ECO:0000313" key="2">
    <source>
        <dbReference type="EMBL" id="MBM6617850.1"/>
    </source>
</evidence>
<dbReference type="Proteomes" id="UP001518925">
    <property type="component" value="Unassembled WGS sequence"/>
</dbReference>
<dbReference type="EMBL" id="JAFELM010000028">
    <property type="protein sequence ID" value="MBM6617850.1"/>
    <property type="molecule type" value="Genomic_DNA"/>
</dbReference>
<sequence length="74" mass="8443">MYTIKNMSTNMLFLLVSFIQLIMAVTVSQSQSLKIKKNARETKYIQLGFAFIVFISSLGQTLLILKKIKSARKI</sequence>
<protein>
    <submittedName>
        <fullName evidence="2">Uncharacterized protein</fullName>
    </submittedName>
</protein>